<sequence length="186" mass="20764">MKQALIVVDVQNDYFPGGNLPTDHPVETAQAVAQLITKFRQESKDVVFVQHIATEETYKVIPIMKDGSKGAEIHDLVRPLPTEKVVRKHHNSSFVRTDLDAYLKSKDIDTVVVVGMMIHNCVIATVSDANANGYQCFVVDEAVNTFDQKLYGKVIPAKQIKESFLTGIQFAMAKVVRLNDALNDKY</sequence>
<keyword evidence="2" id="KW-0378">Hydrolase</keyword>
<dbReference type="PANTHER" id="PTHR43540">
    <property type="entry name" value="PEROXYUREIDOACRYLATE/UREIDOACRYLATE AMIDOHYDROLASE-RELATED"/>
    <property type="match status" value="1"/>
</dbReference>
<gene>
    <name evidence="4" type="ORF">LCOR_09332.1</name>
</gene>
<evidence type="ECO:0000313" key="4">
    <source>
        <dbReference type="EMBL" id="CDH58472.1"/>
    </source>
</evidence>
<protein>
    <submittedName>
        <fullName evidence="4">Isochorismatase</fullName>
    </submittedName>
</protein>
<dbReference type="SUPFAM" id="SSF52499">
    <property type="entry name" value="Isochorismatase-like hydrolases"/>
    <property type="match status" value="1"/>
</dbReference>
<evidence type="ECO:0000256" key="1">
    <source>
        <dbReference type="ARBA" id="ARBA00006336"/>
    </source>
</evidence>
<evidence type="ECO:0000256" key="2">
    <source>
        <dbReference type="ARBA" id="ARBA00022801"/>
    </source>
</evidence>
<dbReference type="EMBL" id="CBTN010000057">
    <property type="protein sequence ID" value="CDH58472.1"/>
    <property type="molecule type" value="Genomic_DNA"/>
</dbReference>
<organism evidence="4 5">
    <name type="scientific">Lichtheimia corymbifera JMRC:FSU:9682</name>
    <dbReference type="NCBI Taxonomy" id="1263082"/>
    <lineage>
        <taxon>Eukaryota</taxon>
        <taxon>Fungi</taxon>
        <taxon>Fungi incertae sedis</taxon>
        <taxon>Mucoromycota</taxon>
        <taxon>Mucoromycotina</taxon>
        <taxon>Mucoromycetes</taxon>
        <taxon>Mucorales</taxon>
        <taxon>Lichtheimiaceae</taxon>
        <taxon>Lichtheimia</taxon>
    </lineage>
</organism>
<keyword evidence="5" id="KW-1185">Reference proteome</keyword>
<comment type="caution">
    <text evidence="4">The sequence shown here is derived from an EMBL/GenBank/DDBJ whole genome shotgun (WGS) entry which is preliminary data.</text>
</comment>
<feature type="domain" description="Isochorismatase-like" evidence="3">
    <location>
        <begin position="4"/>
        <end position="149"/>
    </location>
</feature>
<dbReference type="VEuPathDB" id="FungiDB:LCOR_09332.1"/>
<dbReference type="OrthoDB" id="245563at2759"/>
<dbReference type="Pfam" id="PF00857">
    <property type="entry name" value="Isochorismatase"/>
    <property type="match status" value="1"/>
</dbReference>
<dbReference type="InterPro" id="IPR050272">
    <property type="entry name" value="Isochorismatase-like_hydrls"/>
</dbReference>
<comment type="similarity">
    <text evidence="1">Belongs to the isochorismatase family.</text>
</comment>
<dbReference type="InterPro" id="IPR036380">
    <property type="entry name" value="Isochorismatase-like_sf"/>
</dbReference>
<dbReference type="CDD" id="cd01014">
    <property type="entry name" value="nicotinamidase_related"/>
    <property type="match status" value="1"/>
</dbReference>
<name>A0A068S9H4_9FUNG</name>
<dbReference type="GO" id="GO:0016787">
    <property type="term" value="F:hydrolase activity"/>
    <property type="evidence" value="ECO:0007669"/>
    <property type="project" value="UniProtKB-KW"/>
</dbReference>
<dbReference type="AlphaFoldDB" id="A0A068S9H4"/>
<accession>A0A068S9H4</accession>
<evidence type="ECO:0000259" key="3">
    <source>
        <dbReference type="Pfam" id="PF00857"/>
    </source>
</evidence>
<dbReference type="PANTHER" id="PTHR43540:SF1">
    <property type="entry name" value="ISOCHORISMATASE HYDROLASE"/>
    <property type="match status" value="1"/>
</dbReference>
<dbReference type="Proteomes" id="UP000027586">
    <property type="component" value="Unassembled WGS sequence"/>
</dbReference>
<reference evidence="4" key="1">
    <citation type="submission" date="2013-08" db="EMBL/GenBank/DDBJ databases">
        <title>Gene expansion shapes genome architecture in the human pathogen Lichtheimia corymbifera: an evolutionary genomics analysis in the ancient terrestrial Mucorales (Mucoromycotina).</title>
        <authorList>
            <person name="Schwartze V.U."/>
            <person name="Winter S."/>
            <person name="Shelest E."/>
            <person name="Marcet-Houben M."/>
            <person name="Horn F."/>
            <person name="Wehner S."/>
            <person name="Hoffmann K."/>
            <person name="Riege K."/>
            <person name="Sammeth M."/>
            <person name="Nowrousian M."/>
            <person name="Valiante V."/>
            <person name="Linde J."/>
            <person name="Jacobsen I.D."/>
            <person name="Marz M."/>
            <person name="Brakhage A.A."/>
            <person name="Gabaldon T."/>
            <person name="Bocker S."/>
            <person name="Voigt K."/>
        </authorList>
    </citation>
    <scope>NUCLEOTIDE SEQUENCE [LARGE SCALE GENOMIC DNA]</scope>
    <source>
        <strain evidence="4">FSU 9682</strain>
    </source>
</reference>
<dbReference type="Gene3D" id="3.40.50.850">
    <property type="entry name" value="Isochorismatase-like"/>
    <property type="match status" value="1"/>
</dbReference>
<evidence type="ECO:0000313" key="5">
    <source>
        <dbReference type="Proteomes" id="UP000027586"/>
    </source>
</evidence>
<dbReference type="STRING" id="1263082.A0A068S9H4"/>
<proteinExistence type="inferred from homology"/>
<dbReference type="InterPro" id="IPR000868">
    <property type="entry name" value="Isochorismatase-like_dom"/>
</dbReference>